<gene>
    <name evidence="8" type="primary">nrfD</name>
    <name evidence="8" type="ORF">KH142_08760</name>
</gene>
<evidence type="ECO:0000313" key="8">
    <source>
        <dbReference type="EMBL" id="MBS6941539.1"/>
    </source>
</evidence>
<dbReference type="GO" id="GO:0005886">
    <property type="term" value="C:plasma membrane"/>
    <property type="evidence" value="ECO:0007669"/>
    <property type="project" value="UniProtKB-SubCell"/>
</dbReference>
<evidence type="ECO:0000256" key="3">
    <source>
        <dbReference type="ARBA" id="ARBA00022475"/>
    </source>
</evidence>
<organism evidence="8 9">
    <name type="scientific">Slackia piriformis</name>
    <dbReference type="NCBI Taxonomy" id="626934"/>
    <lineage>
        <taxon>Bacteria</taxon>
        <taxon>Bacillati</taxon>
        <taxon>Actinomycetota</taxon>
        <taxon>Coriobacteriia</taxon>
        <taxon>Eggerthellales</taxon>
        <taxon>Eggerthellaceae</taxon>
        <taxon>Slackia</taxon>
    </lineage>
</organism>
<dbReference type="EMBL" id="JAGZSV010000216">
    <property type="protein sequence ID" value="MBS6941539.1"/>
    <property type="molecule type" value="Genomic_DNA"/>
</dbReference>
<keyword evidence="4 7" id="KW-0812">Transmembrane</keyword>
<feature type="transmembrane region" description="Helical" evidence="7">
    <location>
        <begin position="241"/>
        <end position="263"/>
    </location>
</feature>
<dbReference type="InterPro" id="IPR052049">
    <property type="entry name" value="Electron_transfer_protein"/>
</dbReference>
<dbReference type="InterPro" id="IPR005614">
    <property type="entry name" value="NrfD-like"/>
</dbReference>
<dbReference type="Gene3D" id="1.20.1630.10">
    <property type="entry name" value="Formate dehydrogenase/DMSO reductase domain"/>
    <property type="match status" value="1"/>
</dbReference>
<name>A0A943Z8A4_9ACTN</name>
<feature type="transmembrane region" description="Helical" evidence="7">
    <location>
        <begin position="128"/>
        <end position="148"/>
    </location>
</feature>
<feature type="transmembrane region" description="Helical" evidence="7">
    <location>
        <begin position="84"/>
        <end position="107"/>
    </location>
</feature>
<sequence>MVELQSTWTWLPAIYLFLGGASAGSMLVVALLKLAGRGRFKTTVTIGSWVSVVALACGLLALVAEVEKPFQAMVLFKSFVNFGSWMTIGAWVLFASIIVFGVFALVSTPAVTSRITFLDKSKESVSRALAVVCVPLAAAVAVYTGILLSAAPSIPLWGTWLLPALFAVSAFDTGVAAIAIVVAVLEKDESASKFGIVLEGITACLIAVESVVLAVFLNTMLGGTASEALAAGIVVEGEVSVAFWTFVVAFGLAVPFVAALAQIVMARKGRHSKWIAIGAAACVLVGGFALRFVVLSAGIHGIVLSPDALQAVSGVVMMVP</sequence>
<feature type="transmembrane region" description="Helical" evidence="7">
    <location>
        <begin position="160"/>
        <end position="185"/>
    </location>
</feature>
<evidence type="ECO:0000313" key="9">
    <source>
        <dbReference type="Proteomes" id="UP000727506"/>
    </source>
</evidence>
<dbReference type="Pfam" id="PF03916">
    <property type="entry name" value="NrfD"/>
    <property type="match status" value="1"/>
</dbReference>
<comment type="subcellular location">
    <subcellularLocation>
        <location evidence="1">Cell membrane</location>
        <topology evidence="1">Multi-pass membrane protein</topology>
    </subcellularLocation>
</comment>
<evidence type="ECO:0000256" key="1">
    <source>
        <dbReference type="ARBA" id="ARBA00004651"/>
    </source>
</evidence>
<proteinExistence type="inferred from homology"/>
<evidence type="ECO:0000256" key="7">
    <source>
        <dbReference type="SAM" id="Phobius"/>
    </source>
</evidence>
<reference evidence="8" key="1">
    <citation type="submission" date="2021-02" db="EMBL/GenBank/DDBJ databases">
        <title>Infant gut strain persistence is associated with maternal origin, phylogeny, and functional potential including surface adhesion and iron acquisition.</title>
        <authorList>
            <person name="Lou Y.C."/>
        </authorList>
    </citation>
    <scope>NUCLEOTIDE SEQUENCE</scope>
    <source>
        <strain evidence="8">L2_039_000G1_dasL2_039_000G1_concoct_11</strain>
    </source>
</reference>
<feature type="transmembrane region" description="Helical" evidence="7">
    <location>
        <begin position="197"/>
        <end position="221"/>
    </location>
</feature>
<keyword evidence="6 7" id="KW-0472">Membrane</keyword>
<evidence type="ECO:0000256" key="2">
    <source>
        <dbReference type="ARBA" id="ARBA00008929"/>
    </source>
</evidence>
<dbReference type="AlphaFoldDB" id="A0A943Z8A4"/>
<feature type="transmembrane region" description="Helical" evidence="7">
    <location>
        <begin position="12"/>
        <end position="32"/>
    </location>
</feature>
<keyword evidence="3" id="KW-1003">Cell membrane</keyword>
<dbReference type="PANTHER" id="PTHR34856">
    <property type="entry name" value="PROTEIN NRFD"/>
    <property type="match status" value="1"/>
</dbReference>
<evidence type="ECO:0000256" key="6">
    <source>
        <dbReference type="ARBA" id="ARBA00023136"/>
    </source>
</evidence>
<feature type="transmembrane region" description="Helical" evidence="7">
    <location>
        <begin position="275"/>
        <end position="299"/>
    </location>
</feature>
<comment type="similarity">
    <text evidence="2">Belongs to the NrfD family.</text>
</comment>
<evidence type="ECO:0000256" key="5">
    <source>
        <dbReference type="ARBA" id="ARBA00022989"/>
    </source>
</evidence>
<keyword evidence="5 7" id="KW-1133">Transmembrane helix</keyword>
<protein>
    <submittedName>
        <fullName evidence="8">Polysulfide reductase NrfD</fullName>
    </submittedName>
</protein>
<dbReference type="Proteomes" id="UP000727506">
    <property type="component" value="Unassembled WGS sequence"/>
</dbReference>
<accession>A0A943Z8A4</accession>
<dbReference type="PANTHER" id="PTHR34856:SF2">
    <property type="entry name" value="PROTEIN NRFD"/>
    <property type="match status" value="1"/>
</dbReference>
<comment type="caution">
    <text evidence="8">The sequence shown here is derived from an EMBL/GenBank/DDBJ whole genome shotgun (WGS) entry which is preliminary data.</text>
</comment>
<feature type="transmembrane region" description="Helical" evidence="7">
    <location>
        <begin position="44"/>
        <end position="64"/>
    </location>
</feature>
<evidence type="ECO:0000256" key="4">
    <source>
        <dbReference type="ARBA" id="ARBA00022692"/>
    </source>
</evidence>